<name>A0A518AGT3_9BACT</name>
<dbReference type="InterPro" id="IPR052173">
    <property type="entry name" value="Beta-lactam_resp_regulator"/>
</dbReference>
<feature type="transmembrane region" description="Helical" evidence="2">
    <location>
        <begin position="160"/>
        <end position="179"/>
    </location>
</feature>
<keyword evidence="2" id="KW-1133">Transmembrane helix</keyword>
<dbReference type="EMBL" id="CP036278">
    <property type="protein sequence ID" value="QDU53909.1"/>
    <property type="molecule type" value="Genomic_DNA"/>
</dbReference>
<accession>A0A518AGT3</accession>
<dbReference type="PANTHER" id="PTHR34978:SF3">
    <property type="entry name" value="SLR0241 PROTEIN"/>
    <property type="match status" value="1"/>
</dbReference>
<dbReference type="AlphaFoldDB" id="A0A518AGT3"/>
<evidence type="ECO:0000256" key="1">
    <source>
        <dbReference type="SAM" id="MobiDB-lite"/>
    </source>
</evidence>
<feature type="compositionally biased region" description="Polar residues" evidence="1">
    <location>
        <begin position="720"/>
        <end position="740"/>
    </location>
</feature>
<organism evidence="4 5">
    <name type="scientific">Aeoliella mucimassa</name>
    <dbReference type="NCBI Taxonomy" id="2527972"/>
    <lineage>
        <taxon>Bacteria</taxon>
        <taxon>Pseudomonadati</taxon>
        <taxon>Planctomycetota</taxon>
        <taxon>Planctomycetia</taxon>
        <taxon>Pirellulales</taxon>
        <taxon>Lacipirellulaceae</taxon>
        <taxon>Aeoliella</taxon>
    </lineage>
</organism>
<protein>
    <submittedName>
        <fullName evidence="4">Regulatory protein BlaR1</fullName>
    </submittedName>
</protein>
<evidence type="ECO:0000313" key="5">
    <source>
        <dbReference type="Proteomes" id="UP000315750"/>
    </source>
</evidence>
<feature type="domain" description="Peptidase M56" evidence="3">
    <location>
        <begin position="115"/>
        <end position="340"/>
    </location>
</feature>
<dbReference type="SUPFAM" id="SSF63829">
    <property type="entry name" value="Calcium-dependent phosphotriesterase"/>
    <property type="match status" value="1"/>
</dbReference>
<sequence>MLLTLPSLLASSESELQQLLQPLVRISIVLSIAWLLHHALKRANPQLRVLLWRTTTVGLFLVALASLQSYHWNLPLLPAVSTSTSRLAETPNHSVDNMHGPLVVSRSDAAVAEAPTAIAVPESVGTAASQLRIEQHPHYVSTAEPVGATRMTINLSQSLLVVWLLGFVAISFSWLASLYRGASPLPRDIAREARAIASRIDYSATLNIRHSANIDMPCTIGLWTPCILLPSSQCNLAARDERQASLAHELGHCKRHDLRWNHLLALLQAVLWFHPLAWKIRLAHTDACDELCDTIAARCLGNATLYGRLLAAVAVRAASRQAASALAMARRSQVRIRIEAVQHNLARRAIGFWQAGTISVSALLVVLLLGTVGITRAEPPVVEQESLDETVDSLVPSPFRFPVTRFEVEEPESDVNPNDIDIAILDDADPTFDPDKPHHDTLRVFDTDGDLLWSHTGLNSIVSVGGVHGVAIDRQRGRVYVCEPVSKRITAFNLAGTKIWQIDGINAECLAVDGKTGDIWCSGGNSLSSGETVVFNMDGFELPGFPHRAIDMAYDPHTDAFWLVGFEVVKLTREGTVLFREPVNGWICASVSVDPNTGNAWIAERRHSQEADSRSHLWCRGPDGTVRRELSLGADHLFVVECEPKSGDAFFSGYLTGLRRVSLEGDPQQISQLNAKSIEFSPVGNLWVTTTDAIQRIDEQGKVLESIPFSQEPSPEEKATSSLDNHPTGALETSANVESTTATNSGIEIAILDNTDPTFMKDQPHHDYLRTFNRHGDELWSQTDLNNAETVGGVHGVVVDRQRGRIYIRENVAGRVSAFDLAGTKLWHLDGVNAGCLAIDQATGHLWCGGSTFSSGNIETVVIDLDGKQLAAYPFAALDMAYDPTTDAFWLVGPEVIKLAKDGEVLFRESMNGWCYASVSIDPNNGNVWIAERKHTYDGKGKSSLWCRKADGTILREINLESDDLFVVECDPTSGEAYFSGYNTGLRRVSLDGDLQPVSALSVKNISITPSGDIWIATTTAAMQINEYGKVLQKLPFSAKSPQAWIATF</sequence>
<keyword evidence="2" id="KW-0472">Membrane</keyword>
<dbReference type="RefSeq" id="WP_145244951.1">
    <property type="nucleotide sequence ID" value="NZ_CP036278.1"/>
</dbReference>
<reference evidence="4 5" key="1">
    <citation type="submission" date="2019-02" db="EMBL/GenBank/DDBJ databases">
        <title>Deep-cultivation of Planctomycetes and their phenomic and genomic characterization uncovers novel biology.</title>
        <authorList>
            <person name="Wiegand S."/>
            <person name="Jogler M."/>
            <person name="Boedeker C."/>
            <person name="Pinto D."/>
            <person name="Vollmers J."/>
            <person name="Rivas-Marin E."/>
            <person name="Kohn T."/>
            <person name="Peeters S.H."/>
            <person name="Heuer A."/>
            <person name="Rast P."/>
            <person name="Oberbeckmann S."/>
            <person name="Bunk B."/>
            <person name="Jeske O."/>
            <person name="Meyerdierks A."/>
            <person name="Storesund J.E."/>
            <person name="Kallscheuer N."/>
            <person name="Luecker S."/>
            <person name="Lage O.M."/>
            <person name="Pohl T."/>
            <person name="Merkel B.J."/>
            <person name="Hornburger P."/>
            <person name="Mueller R.-W."/>
            <person name="Bruemmer F."/>
            <person name="Labrenz M."/>
            <person name="Spormann A.M."/>
            <person name="Op den Camp H."/>
            <person name="Overmann J."/>
            <person name="Amann R."/>
            <person name="Jetten M.S.M."/>
            <person name="Mascher T."/>
            <person name="Medema M.H."/>
            <person name="Devos D.P."/>
            <person name="Kaster A.-K."/>
            <person name="Ovreas L."/>
            <person name="Rohde M."/>
            <person name="Galperin M.Y."/>
            <person name="Jogler C."/>
        </authorList>
    </citation>
    <scope>NUCLEOTIDE SEQUENCE [LARGE SCALE GENOMIC DNA]</scope>
    <source>
        <strain evidence="4 5">Pan181</strain>
    </source>
</reference>
<feature type="transmembrane region" description="Helical" evidence="2">
    <location>
        <begin position="20"/>
        <end position="37"/>
    </location>
</feature>
<dbReference type="InterPro" id="IPR011042">
    <property type="entry name" value="6-blade_b-propeller_TolB-like"/>
</dbReference>
<dbReference type="InterPro" id="IPR008756">
    <property type="entry name" value="Peptidase_M56"/>
</dbReference>
<dbReference type="CDD" id="cd07341">
    <property type="entry name" value="M56_BlaR1_MecR1_like"/>
    <property type="match status" value="1"/>
</dbReference>
<keyword evidence="2" id="KW-0812">Transmembrane</keyword>
<dbReference type="Proteomes" id="UP000315750">
    <property type="component" value="Chromosome"/>
</dbReference>
<dbReference type="Pfam" id="PF05569">
    <property type="entry name" value="Peptidase_M56"/>
    <property type="match status" value="1"/>
</dbReference>
<gene>
    <name evidence="4" type="primary">blaR1_1</name>
    <name evidence="4" type="ORF">Pan181_00870</name>
</gene>
<dbReference type="OrthoDB" id="291867at2"/>
<evidence type="ECO:0000313" key="4">
    <source>
        <dbReference type="EMBL" id="QDU53909.1"/>
    </source>
</evidence>
<feature type="transmembrane region" description="Helical" evidence="2">
    <location>
        <begin position="49"/>
        <end position="67"/>
    </location>
</feature>
<dbReference type="Gene3D" id="2.120.10.30">
    <property type="entry name" value="TolB, C-terminal domain"/>
    <property type="match status" value="1"/>
</dbReference>
<dbReference type="KEGG" id="amuc:Pan181_00870"/>
<proteinExistence type="predicted"/>
<dbReference type="SUPFAM" id="SSF101898">
    <property type="entry name" value="NHL repeat"/>
    <property type="match status" value="1"/>
</dbReference>
<feature type="transmembrane region" description="Helical" evidence="2">
    <location>
        <begin position="352"/>
        <end position="374"/>
    </location>
</feature>
<keyword evidence="5" id="KW-1185">Reference proteome</keyword>
<dbReference type="PANTHER" id="PTHR34978">
    <property type="entry name" value="POSSIBLE SENSOR-TRANSDUCER PROTEIN BLAR"/>
    <property type="match status" value="1"/>
</dbReference>
<evidence type="ECO:0000256" key="2">
    <source>
        <dbReference type="SAM" id="Phobius"/>
    </source>
</evidence>
<feature type="region of interest" description="Disordered" evidence="1">
    <location>
        <begin position="709"/>
        <end position="740"/>
    </location>
</feature>
<evidence type="ECO:0000259" key="3">
    <source>
        <dbReference type="Pfam" id="PF05569"/>
    </source>
</evidence>